<dbReference type="NCBIfam" id="TIGR01887">
    <property type="entry name" value="dipeptidaselike"/>
    <property type="match status" value="1"/>
</dbReference>
<protein>
    <submittedName>
        <fullName evidence="10">Dipeptidase</fullName>
    </submittedName>
</protein>
<dbReference type="Gene3D" id="3.30.70.360">
    <property type="match status" value="2"/>
</dbReference>
<dbReference type="GO" id="GO:0008237">
    <property type="term" value="F:metallopeptidase activity"/>
    <property type="evidence" value="ECO:0007669"/>
    <property type="project" value="UniProtKB-KW"/>
</dbReference>
<dbReference type="Pfam" id="PF07687">
    <property type="entry name" value="M20_dimer"/>
    <property type="match status" value="1"/>
</dbReference>
<dbReference type="Gene3D" id="3.40.630.10">
    <property type="entry name" value="Zn peptidases"/>
    <property type="match status" value="1"/>
</dbReference>
<evidence type="ECO:0000256" key="8">
    <source>
        <dbReference type="ARBA" id="ARBA00023049"/>
    </source>
</evidence>
<comment type="caution">
    <text evidence="10">The sequence shown here is derived from an EMBL/GenBank/DDBJ whole genome shotgun (WGS) entry which is preliminary data.</text>
</comment>
<evidence type="ECO:0000256" key="1">
    <source>
        <dbReference type="ARBA" id="ARBA00001947"/>
    </source>
</evidence>
<keyword evidence="5" id="KW-0378">Hydrolase</keyword>
<dbReference type="GO" id="GO:0008270">
    <property type="term" value="F:zinc ion binding"/>
    <property type="evidence" value="ECO:0007669"/>
    <property type="project" value="InterPro"/>
</dbReference>
<dbReference type="PROSITE" id="PS00759">
    <property type="entry name" value="ARGE_DAPE_CPG2_2"/>
    <property type="match status" value="1"/>
</dbReference>
<proteinExistence type="inferred from homology"/>
<evidence type="ECO:0000256" key="2">
    <source>
        <dbReference type="ARBA" id="ARBA00006247"/>
    </source>
</evidence>
<gene>
    <name evidence="10" type="ORF">FC60_GL001800</name>
</gene>
<dbReference type="PANTHER" id="PTHR43808">
    <property type="entry name" value="ACETYLORNITHINE DEACETYLASE"/>
    <property type="match status" value="1"/>
</dbReference>
<comment type="cofactor">
    <cofactor evidence="1">
        <name>Zn(2+)</name>
        <dbReference type="ChEBI" id="CHEBI:29105"/>
    </cofactor>
</comment>
<evidence type="ECO:0000256" key="4">
    <source>
        <dbReference type="ARBA" id="ARBA00022723"/>
    </source>
</evidence>
<dbReference type="RefSeq" id="WP_235806073.1">
    <property type="nucleotide sequence ID" value="NZ_AZFN01000009.1"/>
</dbReference>
<evidence type="ECO:0000313" key="11">
    <source>
        <dbReference type="Proteomes" id="UP000051739"/>
    </source>
</evidence>
<dbReference type="InterPro" id="IPR001261">
    <property type="entry name" value="ArgE/DapE_CS"/>
</dbReference>
<keyword evidence="11" id="KW-1185">Reference proteome</keyword>
<name>A0A0R1VAY4_9LACO</name>
<dbReference type="GO" id="GO:0006526">
    <property type="term" value="P:L-arginine biosynthetic process"/>
    <property type="evidence" value="ECO:0007669"/>
    <property type="project" value="TreeGrafter"/>
</dbReference>
<accession>A0A0R1VAY4</accession>
<keyword evidence="8" id="KW-0482">Metalloprotease</keyword>
<organism evidence="10 11">
    <name type="scientific">Limosilactobacillus gastricus DSM 16045</name>
    <dbReference type="NCBI Taxonomy" id="1423749"/>
    <lineage>
        <taxon>Bacteria</taxon>
        <taxon>Bacillati</taxon>
        <taxon>Bacillota</taxon>
        <taxon>Bacilli</taxon>
        <taxon>Lactobacillales</taxon>
        <taxon>Lactobacillaceae</taxon>
        <taxon>Limosilactobacillus</taxon>
    </lineage>
</organism>
<dbReference type="Proteomes" id="UP000051739">
    <property type="component" value="Unassembled WGS sequence"/>
</dbReference>
<dbReference type="PANTHER" id="PTHR43808:SF31">
    <property type="entry name" value="N-ACETYL-L-CITRULLINE DEACETYLASE"/>
    <property type="match status" value="1"/>
</dbReference>
<evidence type="ECO:0000256" key="5">
    <source>
        <dbReference type="ARBA" id="ARBA00022801"/>
    </source>
</evidence>
<dbReference type="CDD" id="cd03888">
    <property type="entry name" value="M20_PepV"/>
    <property type="match status" value="1"/>
</dbReference>
<dbReference type="InterPro" id="IPR002933">
    <property type="entry name" value="Peptidase_M20"/>
</dbReference>
<dbReference type="NCBIfam" id="NF005591">
    <property type="entry name" value="PRK07318.1"/>
    <property type="match status" value="1"/>
</dbReference>
<keyword evidence="3" id="KW-0645">Protease</keyword>
<dbReference type="InterPro" id="IPR036264">
    <property type="entry name" value="Bact_exopeptidase_dim_dom"/>
</dbReference>
<dbReference type="InterPro" id="IPR010964">
    <property type="entry name" value="M20A_pepV-rel"/>
</dbReference>
<feature type="domain" description="Peptidase M20 dimerisation" evidence="9">
    <location>
        <begin position="260"/>
        <end position="370"/>
    </location>
</feature>
<evidence type="ECO:0000256" key="3">
    <source>
        <dbReference type="ARBA" id="ARBA00022670"/>
    </source>
</evidence>
<reference evidence="10 11" key="1">
    <citation type="journal article" date="2015" name="Genome Announc.">
        <title>Expanding the biotechnology potential of lactobacilli through comparative genomics of 213 strains and associated genera.</title>
        <authorList>
            <person name="Sun Z."/>
            <person name="Harris H.M."/>
            <person name="McCann A."/>
            <person name="Guo C."/>
            <person name="Argimon S."/>
            <person name="Zhang W."/>
            <person name="Yang X."/>
            <person name="Jeffery I.B."/>
            <person name="Cooney J.C."/>
            <person name="Kagawa T.F."/>
            <person name="Liu W."/>
            <person name="Song Y."/>
            <person name="Salvetti E."/>
            <person name="Wrobel A."/>
            <person name="Rasinkangas P."/>
            <person name="Parkhill J."/>
            <person name="Rea M.C."/>
            <person name="O'Sullivan O."/>
            <person name="Ritari J."/>
            <person name="Douillard F.P."/>
            <person name="Paul Ross R."/>
            <person name="Yang R."/>
            <person name="Briner A.E."/>
            <person name="Felis G.E."/>
            <person name="de Vos W.M."/>
            <person name="Barrangou R."/>
            <person name="Klaenhammer T.R."/>
            <person name="Caufield P.W."/>
            <person name="Cui Y."/>
            <person name="Zhang H."/>
            <person name="O'Toole P.W."/>
        </authorList>
    </citation>
    <scope>NUCLEOTIDE SEQUENCE [LARGE SCALE GENOMIC DNA]</scope>
    <source>
        <strain evidence="10 11">DSM 16045</strain>
    </source>
</reference>
<dbReference type="GO" id="GO:0008777">
    <property type="term" value="F:acetylornithine deacetylase activity"/>
    <property type="evidence" value="ECO:0007669"/>
    <property type="project" value="TreeGrafter"/>
</dbReference>
<dbReference type="GO" id="GO:0016805">
    <property type="term" value="F:dipeptidase activity"/>
    <property type="evidence" value="ECO:0007669"/>
    <property type="project" value="UniProtKB-KW"/>
</dbReference>
<sequence>MGAIDMNWQKLANAQRDHYLRDLISLIKIPSVRDEEKASPEYPLGPAPAQALKAFLEMADQDGFRVKNIDNVVGYAEWGDGEETLAILAHLDVMPAGNGWNTDPFDPVIKDGNIYGRGASDDKGPGLAAYYALKELKDQGIKFNKRVRFIVGTDEESNWTGMKRYFEVEPAPTLGFSPDAEFPVINGEKGQVSLKLVGSGDNNGQVQLIKFDAGLRFNMVPREATAILSGTSVDQLQETFDRFIQAEPVSGSLTAEGDQVKVEIFGKAAHGAEPEKGINAGTYLAKFLKQVPLNGQAANFVTFLANYLHLDTRVRNFKADFTDEVMGEMTMNAGILQFDQIKGIQIDMNFRYPKGITPAEINQQISQVANQLGLTVATGRNQDPHYVDPTDPIVQTLMQAYRDQTGYQNAQPLVVGGGTYGRLMERGVAFGALMPTTPNVMHQANEFQPVDDLLLSMAIYMQAIYDLVTD</sequence>
<dbReference type="SUPFAM" id="SSF55031">
    <property type="entry name" value="Bacterial exopeptidase dimerisation domain"/>
    <property type="match status" value="1"/>
</dbReference>
<dbReference type="SUPFAM" id="SSF53187">
    <property type="entry name" value="Zn-dependent exopeptidases"/>
    <property type="match status" value="1"/>
</dbReference>
<keyword evidence="6" id="KW-0862">Zinc</keyword>
<keyword evidence="4" id="KW-0479">Metal-binding</keyword>
<dbReference type="AlphaFoldDB" id="A0A0R1VAY4"/>
<evidence type="ECO:0000256" key="7">
    <source>
        <dbReference type="ARBA" id="ARBA00022997"/>
    </source>
</evidence>
<dbReference type="InterPro" id="IPR011650">
    <property type="entry name" value="Peptidase_M20_dimer"/>
</dbReference>
<keyword evidence="7" id="KW-0224">Dipeptidase</keyword>
<evidence type="ECO:0000313" key="10">
    <source>
        <dbReference type="EMBL" id="KRM02624.1"/>
    </source>
</evidence>
<dbReference type="PATRIC" id="fig|1423749.3.peg.1861"/>
<dbReference type="GO" id="GO:0006508">
    <property type="term" value="P:proteolysis"/>
    <property type="evidence" value="ECO:0007669"/>
    <property type="project" value="UniProtKB-KW"/>
</dbReference>
<dbReference type="Pfam" id="PF01546">
    <property type="entry name" value="Peptidase_M20"/>
    <property type="match status" value="1"/>
</dbReference>
<evidence type="ECO:0000259" key="9">
    <source>
        <dbReference type="Pfam" id="PF07687"/>
    </source>
</evidence>
<dbReference type="EMBL" id="AZFN01000009">
    <property type="protein sequence ID" value="KRM02624.1"/>
    <property type="molecule type" value="Genomic_DNA"/>
</dbReference>
<dbReference type="InterPro" id="IPR050072">
    <property type="entry name" value="Peptidase_M20A"/>
</dbReference>
<evidence type="ECO:0000256" key="6">
    <source>
        <dbReference type="ARBA" id="ARBA00022833"/>
    </source>
</evidence>
<comment type="similarity">
    <text evidence="2">Belongs to the peptidase M20A family.</text>
</comment>